<dbReference type="InterPro" id="IPR043504">
    <property type="entry name" value="Peptidase_S1_PA_chymotrypsin"/>
</dbReference>
<evidence type="ECO:0000313" key="2">
    <source>
        <dbReference type="EMBL" id="GBB93103.1"/>
    </source>
</evidence>
<dbReference type="Gene3D" id="2.40.10.10">
    <property type="entry name" value="Trypsin-like serine proteases"/>
    <property type="match status" value="2"/>
</dbReference>
<name>A0A2Z6QRP8_9GLOM</name>
<evidence type="ECO:0000313" key="4">
    <source>
        <dbReference type="Proteomes" id="UP000247702"/>
    </source>
</evidence>
<keyword evidence="3" id="KW-0645">Protease</keyword>
<organism evidence="2 4">
    <name type="scientific">Rhizophagus clarus</name>
    <dbReference type="NCBI Taxonomy" id="94130"/>
    <lineage>
        <taxon>Eukaryota</taxon>
        <taxon>Fungi</taxon>
        <taxon>Fungi incertae sedis</taxon>
        <taxon>Mucoromycota</taxon>
        <taxon>Glomeromycotina</taxon>
        <taxon>Glomeromycetes</taxon>
        <taxon>Glomerales</taxon>
        <taxon>Glomeraceae</taxon>
        <taxon>Rhizophagus</taxon>
    </lineage>
</organism>
<dbReference type="GO" id="GO:0006508">
    <property type="term" value="P:proteolysis"/>
    <property type="evidence" value="ECO:0007669"/>
    <property type="project" value="UniProtKB-KW"/>
</dbReference>
<proteinExistence type="predicted"/>
<keyword evidence="3" id="KW-0378">Hydrolase</keyword>
<keyword evidence="4" id="KW-1185">Reference proteome</keyword>
<dbReference type="InterPro" id="IPR009003">
    <property type="entry name" value="Peptidase_S1_PA"/>
</dbReference>
<reference evidence="3" key="2">
    <citation type="submission" date="2019-10" db="EMBL/GenBank/DDBJ databases">
        <title>Conservation and host-specific expression of non-tandemly repeated heterogenous ribosome RNA gene in arbuscular mycorrhizal fungi.</title>
        <authorList>
            <person name="Maeda T."/>
            <person name="Kobayashi Y."/>
            <person name="Nakagawa T."/>
            <person name="Ezawa T."/>
            <person name="Yamaguchi K."/>
            <person name="Bino T."/>
            <person name="Nishimoto Y."/>
            <person name="Shigenobu S."/>
            <person name="Kawaguchi M."/>
        </authorList>
    </citation>
    <scope>NUCLEOTIDE SEQUENCE</scope>
    <source>
        <strain evidence="3">HR1</strain>
    </source>
</reference>
<dbReference type="Proteomes" id="UP000247702">
    <property type="component" value="Unassembled WGS sequence"/>
</dbReference>
<dbReference type="AlphaFoldDB" id="A0A2Z6QRP8"/>
<feature type="chain" id="PRO_5036060068" evidence="1">
    <location>
        <begin position="25"/>
        <end position="304"/>
    </location>
</feature>
<dbReference type="SUPFAM" id="SSF50494">
    <property type="entry name" value="Trypsin-like serine proteases"/>
    <property type="match status" value="1"/>
</dbReference>
<gene>
    <name evidence="3" type="ORF">RCL2_000871700</name>
    <name evidence="2" type="ORF">RclHR1_02110002</name>
</gene>
<sequence>MKKFVFYFLTALVLLTFETDSSYSIPTIPKYDENYWTSEKMKKAKPLTTRNNEFRTRSGVETIKNTTDFSNEAKSTQPFERVDQAKAIPIGLLFMSKNGEDFTCTASVINTDDGNIGLTAAHCLYDQNTQSYFDNVMFAPGFDNGQPDPIGKIPIAKMVVTNEFLNNNDDEFDWGMMLFNFNMDGHPLKDFTGALGFQFQPGDNVPTTFRGYPNGGNLENCPNNGEVLCTWQGVTTLTDDFYVVADLNLGEGASGGPLMLNYDPNVNLGILYSNYASFDELNDQLLGPIYDPIEFQALIGDLTL</sequence>
<dbReference type="EMBL" id="BLAL01000057">
    <property type="protein sequence ID" value="GES81474.1"/>
    <property type="molecule type" value="Genomic_DNA"/>
</dbReference>
<accession>A0A2Z6QRP8</accession>
<feature type="signal peptide" evidence="1">
    <location>
        <begin position="1"/>
        <end position="24"/>
    </location>
</feature>
<reference evidence="2 4" key="1">
    <citation type="submission" date="2017-11" db="EMBL/GenBank/DDBJ databases">
        <title>The genome of Rhizophagus clarus HR1 reveals common genetic basis of auxotrophy among arbuscular mycorrhizal fungi.</title>
        <authorList>
            <person name="Kobayashi Y."/>
        </authorList>
    </citation>
    <scope>NUCLEOTIDE SEQUENCE [LARGE SCALE GENOMIC DNA]</scope>
    <source>
        <strain evidence="2 4">HR1</strain>
    </source>
</reference>
<dbReference type="Proteomes" id="UP000615446">
    <property type="component" value="Unassembled WGS sequence"/>
</dbReference>
<dbReference type="EMBL" id="BEXD01001236">
    <property type="protein sequence ID" value="GBB93103.1"/>
    <property type="molecule type" value="Genomic_DNA"/>
</dbReference>
<dbReference type="GO" id="GO:0008233">
    <property type="term" value="F:peptidase activity"/>
    <property type="evidence" value="ECO:0007669"/>
    <property type="project" value="UniProtKB-KW"/>
</dbReference>
<evidence type="ECO:0000256" key="1">
    <source>
        <dbReference type="SAM" id="SignalP"/>
    </source>
</evidence>
<protein>
    <submittedName>
        <fullName evidence="3">Trypsin-like serine protease</fullName>
    </submittedName>
</protein>
<keyword evidence="1" id="KW-0732">Signal</keyword>
<comment type="caution">
    <text evidence="2">The sequence shown here is derived from an EMBL/GenBank/DDBJ whole genome shotgun (WGS) entry which is preliminary data.</text>
</comment>
<evidence type="ECO:0000313" key="3">
    <source>
        <dbReference type="EMBL" id="GES81474.1"/>
    </source>
</evidence>
<dbReference type="OrthoDB" id="2308308at2759"/>